<reference evidence="1" key="2">
    <citation type="submission" date="2021-12" db="EMBL/GenBank/DDBJ databases">
        <title>Resequencing data analysis of finger millet.</title>
        <authorList>
            <person name="Hatakeyama M."/>
            <person name="Aluri S."/>
            <person name="Balachadran M.T."/>
            <person name="Sivarajan S.R."/>
            <person name="Poveda L."/>
            <person name="Shimizu-Inatsugi R."/>
            <person name="Schlapbach R."/>
            <person name="Sreeman S.M."/>
            <person name="Shimizu K.K."/>
        </authorList>
    </citation>
    <scope>NUCLEOTIDE SEQUENCE</scope>
</reference>
<evidence type="ECO:0000313" key="1">
    <source>
        <dbReference type="EMBL" id="GJM96786.1"/>
    </source>
</evidence>
<organism evidence="1 2">
    <name type="scientific">Eleusine coracana subsp. coracana</name>
    <dbReference type="NCBI Taxonomy" id="191504"/>
    <lineage>
        <taxon>Eukaryota</taxon>
        <taxon>Viridiplantae</taxon>
        <taxon>Streptophyta</taxon>
        <taxon>Embryophyta</taxon>
        <taxon>Tracheophyta</taxon>
        <taxon>Spermatophyta</taxon>
        <taxon>Magnoliopsida</taxon>
        <taxon>Liliopsida</taxon>
        <taxon>Poales</taxon>
        <taxon>Poaceae</taxon>
        <taxon>PACMAD clade</taxon>
        <taxon>Chloridoideae</taxon>
        <taxon>Cynodonteae</taxon>
        <taxon>Eleusininae</taxon>
        <taxon>Eleusine</taxon>
    </lineage>
</organism>
<keyword evidence="2" id="KW-1185">Reference proteome</keyword>
<name>A0AAV5CFH8_ELECO</name>
<dbReference type="EMBL" id="BQKI01000006">
    <property type="protein sequence ID" value="GJM96786.1"/>
    <property type="molecule type" value="Genomic_DNA"/>
</dbReference>
<accession>A0AAV5CFH8</accession>
<dbReference type="AlphaFoldDB" id="A0AAV5CFH8"/>
<dbReference type="Proteomes" id="UP001054889">
    <property type="component" value="Unassembled WGS sequence"/>
</dbReference>
<gene>
    <name evidence="1" type="primary">ga13652</name>
    <name evidence="1" type="ORF">PR202_ga13652</name>
</gene>
<protein>
    <submittedName>
        <fullName evidence="1">Uncharacterized protein</fullName>
    </submittedName>
</protein>
<sequence>MSTAASTAACSTSGACLPVISEKALSFGVEQPVNQRKTREGSIFLSPSLAVFHICFFSTFRNCPCLLQSPTDLGQERLQQRASDSATGARHGGGLLSNAGFADIPLFPPPYNHLTPVSPAATTPSSSTRPVSVHELLLRSEILNNLCSKPANYTMDIEYGVH</sequence>
<evidence type="ECO:0000313" key="2">
    <source>
        <dbReference type="Proteomes" id="UP001054889"/>
    </source>
</evidence>
<proteinExistence type="predicted"/>
<comment type="caution">
    <text evidence="1">The sequence shown here is derived from an EMBL/GenBank/DDBJ whole genome shotgun (WGS) entry which is preliminary data.</text>
</comment>
<reference evidence="1" key="1">
    <citation type="journal article" date="2018" name="DNA Res.">
        <title>Multiple hybrid de novo genome assembly of finger millet, an orphan allotetraploid crop.</title>
        <authorList>
            <person name="Hatakeyama M."/>
            <person name="Aluri S."/>
            <person name="Balachadran M.T."/>
            <person name="Sivarajan S.R."/>
            <person name="Patrignani A."/>
            <person name="Gruter S."/>
            <person name="Poveda L."/>
            <person name="Shimizu-Inatsugi R."/>
            <person name="Baeten J."/>
            <person name="Francoijs K.J."/>
            <person name="Nataraja K.N."/>
            <person name="Reddy Y.A.N."/>
            <person name="Phadnis S."/>
            <person name="Ravikumar R.L."/>
            <person name="Schlapbach R."/>
            <person name="Sreeman S.M."/>
            <person name="Shimizu K.K."/>
        </authorList>
    </citation>
    <scope>NUCLEOTIDE SEQUENCE</scope>
</reference>